<gene>
    <name evidence="2" type="ORF">LSH36_380g01022</name>
</gene>
<evidence type="ECO:0000256" key="1">
    <source>
        <dbReference type="SAM" id="MobiDB-lite"/>
    </source>
</evidence>
<feature type="compositionally biased region" description="Polar residues" evidence="1">
    <location>
        <begin position="1"/>
        <end position="11"/>
    </location>
</feature>
<protein>
    <submittedName>
        <fullName evidence="2">Uncharacterized protein</fullName>
    </submittedName>
</protein>
<dbReference type="AlphaFoldDB" id="A0AAD9N0X5"/>
<sequence>AVTDDPQTTTVALDPLVLRTRHPSSKPPEEEESIHETDSSELKLMLFPAQIQKISSLISLLAHQRELLSYINHHHKDNGGLLIDDFLWKSQLQYSFIEDTKQVPIKVSSFN</sequence>
<dbReference type="Proteomes" id="UP001208570">
    <property type="component" value="Unassembled WGS sequence"/>
</dbReference>
<proteinExistence type="predicted"/>
<feature type="region of interest" description="Disordered" evidence="1">
    <location>
        <begin position="1"/>
        <end position="37"/>
    </location>
</feature>
<comment type="caution">
    <text evidence="2">The sequence shown here is derived from an EMBL/GenBank/DDBJ whole genome shotgun (WGS) entry which is preliminary data.</text>
</comment>
<dbReference type="EMBL" id="JAODUP010000380">
    <property type="protein sequence ID" value="KAK2150971.1"/>
    <property type="molecule type" value="Genomic_DNA"/>
</dbReference>
<accession>A0AAD9N0X5</accession>
<organism evidence="2 3">
    <name type="scientific">Paralvinella palmiformis</name>
    <dbReference type="NCBI Taxonomy" id="53620"/>
    <lineage>
        <taxon>Eukaryota</taxon>
        <taxon>Metazoa</taxon>
        <taxon>Spiralia</taxon>
        <taxon>Lophotrochozoa</taxon>
        <taxon>Annelida</taxon>
        <taxon>Polychaeta</taxon>
        <taxon>Sedentaria</taxon>
        <taxon>Canalipalpata</taxon>
        <taxon>Terebellida</taxon>
        <taxon>Terebelliformia</taxon>
        <taxon>Alvinellidae</taxon>
        <taxon>Paralvinella</taxon>
    </lineage>
</organism>
<name>A0AAD9N0X5_9ANNE</name>
<evidence type="ECO:0000313" key="2">
    <source>
        <dbReference type="EMBL" id="KAK2150971.1"/>
    </source>
</evidence>
<reference evidence="2" key="1">
    <citation type="journal article" date="2023" name="Mol. Biol. Evol.">
        <title>Third-Generation Sequencing Reveals the Adaptive Role of the Epigenome in Three Deep-Sea Polychaetes.</title>
        <authorList>
            <person name="Perez M."/>
            <person name="Aroh O."/>
            <person name="Sun Y."/>
            <person name="Lan Y."/>
            <person name="Juniper S.K."/>
            <person name="Young C.R."/>
            <person name="Angers B."/>
            <person name="Qian P.Y."/>
        </authorList>
    </citation>
    <scope>NUCLEOTIDE SEQUENCE</scope>
    <source>
        <strain evidence="2">P08H-3</strain>
    </source>
</reference>
<keyword evidence="3" id="KW-1185">Reference proteome</keyword>
<evidence type="ECO:0000313" key="3">
    <source>
        <dbReference type="Proteomes" id="UP001208570"/>
    </source>
</evidence>
<feature type="non-terminal residue" evidence="2">
    <location>
        <position position="1"/>
    </location>
</feature>